<dbReference type="SUPFAM" id="SSF46785">
    <property type="entry name" value="Winged helix' DNA-binding domain"/>
    <property type="match status" value="1"/>
</dbReference>
<dbReference type="Pfam" id="PF12802">
    <property type="entry name" value="MarR_2"/>
    <property type="match status" value="1"/>
</dbReference>
<keyword evidence="6" id="KW-1185">Reference proteome</keyword>
<dbReference type="EMBL" id="JACHIR010000003">
    <property type="protein sequence ID" value="MBB5897339.1"/>
    <property type="molecule type" value="Genomic_DNA"/>
</dbReference>
<dbReference type="AlphaFoldDB" id="A0A7W9NM12"/>
<feature type="domain" description="HTH marR-type" evidence="4">
    <location>
        <begin position="7"/>
        <end position="139"/>
    </location>
</feature>
<evidence type="ECO:0000313" key="6">
    <source>
        <dbReference type="Proteomes" id="UP000585638"/>
    </source>
</evidence>
<dbReference type="GO" id="GO:0003700">
    <property type="term" value="F:DNA-binding transcription factor activity"/>
    <property type="evidence" value="ECO:0007669"/>
    <property type="project" value="InterPro"/>
</dbReference>
<organism evidence="5 6">
    <name type="scientific">Kutzneria kofuensis</name>
    <dbReference type="NCBI Taxonomy" id="103725"/>
    <lineage>
        <taxon>Bacteria</taxon>
        <taxon>Bacillati</taxon>
        <taxon>Actinomycetota</taxon>
        <taxon>Actinomycetes</taxon>
        <taxon>Pseudonocardiales</taxon>
        <taxon>Pseudonocardiaceae</taxon>
        <taxon>Kutzneria</taxon>
    </lineage>
</organism>
<evidence type="ECO:0000256" key="1">
    <source>
        <dbReference type="ARBA" id="ARBA00023015"/>
    </source>
</evidence>
<dbReference type="Proteomes" id="UP000585638">
    <property type="component" value="Unassembled WGS sequence"/>
</dbReference>
<keyword evidence="2 5" id="KW-0238">DNA-binding</keyword>
<dbReference type="PANTHER" id="PTHR42756">
    <property type="entry name" value="TRANSCRIPTIONAL REGULATOR, MARR"/>
    <property type="match status" value="1"/>
</dbReference>
<accession>A0A7W9NM12</accession>
<dbReference type="RefSeq" id="WP_221339617.1">
    <property type="nucleotide sequence ID" value="NZ_JACHIR010000003.1"/>
</dbReference>
<dbReference type="PRINTS" id="PR00598">
    <property type="entry name" value="HTHMARR"/>
</dbReference>
<evidence type="ECO:0000256" key="3">
    <source>
        <dbReference type="ARBA" id="ARBA00023163"/>
    </source>
</evidence>
<evidence type="ECO:0000256" key="2">
    <source>
        <dbReference type="ARBA" id="ARBA00023125"/>
    </source>
</evidence>
<name>A0A7W9NM12_9PSEU</name>
<dbReference type="GO" id="GO:0003677">
    <property type="term" value="F:DNA binding"/>
    <property type="evidence" value="ECO:0007669"/>
    <property type="project" value="UniProtKB-KW"/>
</dbReference>
<dbReference type="SMART" id="SM00347">
    <property type="entry name" value="HTH_MARR"/>
    <property type="match status" value="1"/>
</dbReference>
<dbReference type="PANTHER" id="PTHR42756:SF1">
    <property type="entry name" value="TRANSCRIPTIONAL REPRESSOR OF EMRAB OPERON"/>
    <property type="match status" value="1"/>
</dbReference>
<dbReference type="InterPro" id="IPR000835">
    <property type="entry name" value="HTH_MarR-typ"/>
</dbReference>
<dbReference type="PROSITE" id="PS50995">
    <property type="entry name" value="HTH_MARR_2"/>
    <property type="match status" value="1"/>
</dbReference>
<protein>
    <submittedName>
        <fullName evidence="5">DNA-binding MarR family transcriptional regulator</fullName>
    </submittedName>
</protein>
<proteinExistence type="predicted"/>
<evidence type="ECO:0000259" key="4">
    <source>
        <dbReference type="PROSITE" id="PS50995"/>
    </source>
</evidence>
<dbReference type="Gene3D" id="1.10.10.10">
    <property type="entry name" value="Winged helix-like DNA-binding domain superfamily/Winged helix DNA-binding domain"/>
    <property type="match status" value="1"/>
</dbReference>
<gene>
    <name evidence="5" type="ORF">BJ998_008598</name>
</gene>
<keyword evidence="3" id="KW-0804">Transcription</keyword>
<dbReference type="InterPro" id="IPR036390">
    <property type="entry name" value="WH_DNA-bd_sf"/>
</dbReference>
<keyword evidence="1" id="KW-0805">Transcription regulation</keyword>
<sequence>MSSDKVSRRLAYLLKHANLRMSELTEAALLPYDITGRELGVLNVLVGREPGSQQQAAQRLGIDRTTMVALLDTLERKGLVSRHPHADDRRRNVVELTERGEDLARRANAAAEEAEQVFLRPLTAEAGDQLRESLRAIVGSVVRTDDSAPVRR</sequence>
<evidence type="ECO:0000313" key="5">
    <source>
        <dbReference type="EMBL" id="MBB5897339.1"/>
    </source>
</evidence>
<reference evidence="5 6" key="1">
    <citation type="submission" date="2020-08" db="EMBL/GenBank/DDBJ databases">
        <title>Sequencing the genomes of 1000 actinobacteria strains.</title>
        <authorList>
            <person name="Klenk H.-P."/>
        </authorList>
    </citation>
    <scope>NUCLEOTIDE SEQUENCE [LARGE SCALE GENOMIC DNA]</scope>
    <source>
        <strain evidence="5 6">DSM 43851</strain>
    </source>
</reference>
<comment type="caution">
    <text evidence="5">The sequence shown here is derived from an EMBL/GenBank/DDBJ whole genome shotgun (WGS) entry which is preliminary data.</text>
</comment>
<dbReference type="InterPro" id="IPR036388">
    <property type="entry name" value="WH-like_DNA-bd_sf"/>
</dbReference>